<accession>A0A841GV08</accession>
<comment type="caution">
    <text evidence="2">The sequence shown here is derived from an EMBL/GenBank/DDBJ whole genome shotgun (WGS) entry which is preliminary data.</text>
</comment>
<evidence type="ECO:0000313" key="3">
    <source>
        <dbReference type="Proteomes" id="UP000582837"/>
    </source>
</evidence>
<feature type="compositionally biased region" description="Basic and acidic residues" evidence="1">
    <location>
        <begin position="1"/>
        <end position="10"/>
    </location>
</feature>
<name>A0A841GV08_9BACT</name>
<evidence type="ECO:0000256" key="1">
    <source>
        <dbReference type="SAM" id="MobiDB-lite"/>
    </source>
</evidence>
<feature type="region of interest" description="Disordered" evidence="1">
    <location>
        <begin position="1"/>
        <end position="21"/>
    </location>
</feature>
<reference evidence="2 3" key="1">
    <citation type="submission" date="2020-08" db="EMBL/GenBank/DDBJ databases">
        <title>Genomic Encyclopedia of Type Strains, Phase IV (KMG-IV): sequencing the most valuable type-strain genomes for metagenomic binning, comparative biology and taxonomic classification.</title>
        <authorList>
            <person name="Goeker M."/>
        </authorList>
    </citation>
    <scope>NUCLEOTIDE SEQUENCE [LARGE SCALE GENOMIC DNA]</scope>
    <source>
        <strain evidence="2 3">DSM 29007</strain>
    </source>
</reference>
<sequence>MKYAGAEDRLNPVPPPDADEGTLGGYMAIYGRAAAFEGMDGEPYTVGLETDTSGDGDTTVAGYLVFIRWAQTGSAVMGHMETDDLVHGGTEDEARALLQAMPLARVRAILDDTIQRKRADADEHLPPVPDTDREAD</sequence>
<proteinExistence type="predicted"/>
<keyword evidence="3" id="KW-1185">Reference proteome</keyword>
<dbReference type="Proteomes" id="UP000582837">
    <property type="component" value="Unassembled WGS sequence"/>
</dbReference>
<organism evidence="2 3">
    <name type="scientific">Longimicrobium terrae</name>
    <dbReference type="NCBI Taxonomy" id="1639882"/>
    <lineage>
        <taxon>Bacteria</taxon>
        <taxon>Pseudomonadati</taxon>
        <taxon>Gemmatimonadota</taxon>
        <taxon>Longimicrobiia</taxon>
        <taxon>Longimicrobiales</taxon>
        <taxon>Longimicrobiaceae</taxon>
        <taxon>Longimicrobium</taxon>
    </lineage>
</organism>
<protein>
    <submittedName>
        <fullName evidence="2">Uncharacterized protein</fullName>
    </submittedName>
</protein>
<dbReference type="RefSeq" id="WP_170031679.1">
    <property type="nucleotide sequence ID" value="NZ_JABDTL010000001.1"/>
</dbReference>
<dbReference type="AlphaFoldDB" id="A0A841GV08"/>
<gene>
    <name evidence="2" type="ORF">HNQ61_000624</name>
</gene>
<evidence type="ECO:0000313" key="2">
    <source>
        <dbReference type="EMBL" id="MBB6069013.1"/>
    </source>
</evidence>
<dbReference type="EMBL" id="JACHIA010000001">
    <property type="protein sequence ID" value="MBB6069013.1"/>
    <property type="molecule type" value="Genomic_DNA"/>
</dbReference>